<keyword evidence="3" id="KW-1185">Reference proteome</keyword>
<keyword evidence="1" id="KW-0472">Membrane</keyword>
<keyword evidence="1" id="KW-1133">Transmembrane helix</keyword>
<name>A0A179SUC6_9BACI</name>
<comment type="caution">
    <text evidence="2">The sequence shown here is derived from an EMBL/GenBank/DDBJ whole genome shotgun (WGS) entry which is preliminary data.</text>
</comment>
<evidence type="ECO:0000313" key="3">
    <source>
        <dbReference type="Proteomes" id="UP000078534"/>
    </source>
</evidence>
<dbReference type="Proteomes" id="UP000078534">
    <property type="component" value="Unassembled WGS sequence"/>
</dbReference>
<dbReference type="EMBL" id="LWSG01000023">
    <property type="protein sequence ID" value="OAS84994.1"/>
    <property type="molecule type" value="Genomic_DNA"/>
</dbReference>
<dbReference type="Pfam" id="PF14143">
    <property type="entry name" value="YrhC"/>
    <property type="match status" value="1"/>
</dbReference>
<proteinExistence type="predicted"/>
<organism evidence="2 3">
    <name type="scientific">Metabacillus litoralis</name>
    <dbReference type="NCBI Taxonomy" id="152268"/>
    <lineage>
        <taxon>Bacteria</taxon>
        <taxon>Bacillati</taxon>
        <taxon>Bacillota</taxon>
        <taxon>Bacilli</taxon>
        <taxon>Bacillales</taxon>
        <taxon>Bacillaceae</taxon>
        <taxon>Metabacillus</taxon>
    </lineage>
</organism>
<evidence type="ECO:0000313" key="2">
    <source>
        <dbReference type="EMBL" id="OAS84994.1"/>
    </source>
</evidence>
<evidence type="ECO:0008006" key="4">
    <source>
        <dbReference type="Google" id="ProtNLM"/>
    </source>
</evidence>
<protein>
    <recommendedName>
        <fullName evidence="4">YrhC family protein</fullName>
    </recommendedName>
</protein>
<dbReference type="InterPro" id="IPR025418">
    <property type="entry name" value="YrhC-like"/>
</dbReference>
<gene>
    <name evidence="2" type="ORF">A6K24_05645</name>
</gene>
<reference evidence="3" key="1">
    <citation type="submission" date="2016-04" db="EMBL/GenBank/DDBJ databases">
        <authorList>
            <person name="Lyu Z."/>
            <person name="Lyu W."/>
        </authorList>
    </citation>
    <scope>NUCLEOTIDE SEQUENCE [LARGE SCALE GENOMIC DNA]</scope>
    <source>
        <strain evidence="3">C44</strain>
    </source>
</reference>
<dbReference type="AlphaFoldDB" id="A0A179SUC6"/>
<dbReference type="RefSeq" id="WP_066334571.1">
    <property type="nucleotide sequence ID" value="NZ_LWSG01000023.1"/>
</dbReference>
<feature type="transmembrane region" description="Helical" evidence="1">
    <location>
        <begin position="45"/>
        <end position="61"/>
    </location>
</feature>
<dbReference type="OrthoDB" id="2943632at2"/>
<accession>A0A179SUC6</accession>
<evidence type="ECO:0000256" key="1">
    <source>
        <dbReference type="SAM" id="Phobius"/>
    </source>
</evidence>
<feature type="transmembrane region" description="Helical" evidence="1">
    <location>
        <begin position="16"/>
        <end position="33"/>
    </location>
</feature>
<keyword evidence="1" id="KW-0812">Transmembrane</keyword>
<sequence length="78" mass="9002">MNKKKLQALIIDFKQYAFILLAVSVFLYIGVTLPDQGKAEIYDNVLMITTILCLISAFVCFKTSLKYKKQIDQIEEHK</sequence>